<evidence type="ECO:0000313" key="3">
    <source>
        <dbReference type="Proteomes" id="UP000015454"/>
    </source>
</evidence>
<keyword evidence="1" id="KW-0812">Transmembrane</keyword>
<dbReference type="STRING" id="1049789.LEP1GSC050_2788"/>
<evidence type="ECO:0000313" key="2">
    <source>
        <dbReference type="EMBL" id="EQA43844.1"/>
    </source>
</evidence>
<name>T0GAI4_9LEPT</name>
<dbReference type="EMBL" id="AHMO02000008">
    <property type="protein sequence ID" value="EQA43844.1"/>
    <property type="molecule type" value="Genomic_DNA"/>
</dbReference>
<dbReference type="RefSeq" id="WP_010570993.1">
    <property type="nucleotide sequence ID" value="NZ_AHMO02000008.1"/>
</dbReference>
<dbReference type="AlphaFoldDB" id="T0GAI4"/>
<sequence length="251" mass="29626">MNAEKKGDKCIFKVIRQSLLLCLYSFFVYNGCAVIDYPIVKRTNNENLVESNLRHKIRIHIELNDIVRYTQIDNLERRLNNKIVAGSAPQKDNFLASLKYYYRYSKEVADQSKYFIYNSNEIQSETAVIQLKVEFTEKSSTFRTISTFITLFIFPYIFDSEIILSAKITGNKYWEGNASRQFRQYNFIWPPIGIPVMVYINKIKNGTGYIDHEDIYKDMFSEILEKYAEHLESEKNHHHNHESTMNELPQP</sequence>
<gene>
    <name evidence="2" type="ORF">LEP1GSC050_2788</name>
</gene>
<proteinExistence type="predicted"/>
<accession>T0GAI4</accession>
<keyword evidence="1" id="KW-0472">Membrane</keyword>
<comment type="caution">
    <text evidence="2">The sequence shown here is derived from an EMBL/GenBank/DDBJ whole genome shotgun (WGS) entry which is preliminary data.</text>
</comment>
<feature type="transmembrane region" description="Helical" evidence="1">
    <location>
        <begin position="21"/>
        <end position="40"/>
    </location>
</feature>
<organism evidence="2 3">
    <name type="scientific">Leptospira broomii serovar Hurstbridge str. 5399</name>
    <dbReference type="NCBI Taxonomy" id="1049789"/>
    <lineage>
        <taxon>Bacteria</taxon>
        <taxon>Pseudomonadati</taxon>
        <taxon>Spirochaetota</taxon>
        <taxon>Spirochaetia</taxon>
        <taxon>Leptospirales</taxon>
        <taxon>Leptospiraceae</taxon>
        <taxon>Leptospira</taxon>
    </lineage>
</organism>
<reference evidence="2" key="1">
    <citation type="submission" date="2013-05" db="EMBL/GenBank/DDBJ databases">
        <authorList>
            <person name="Harkins D.M."/>
            <person name="Durkin A.S."/>
            <person name="Brinkac L.M."/>
            <person name="Haft D.H."/>
            <person name="Selengut J.D."/>
            <person name="Sanka R."/>
            <person name="DePew J."/>
            <person name="Purushe J."/>
            <person name="Hartskeerl R.A."/>
            <person name="Ahmed A."/>
            <person name="van der Linden H."/>
            <person name="Goris M.G.A."/>
            <person name="Vinetz J.M."/>
            <person name="Sutton G.G."/>
            <person name="Nierman W.C."/>
            <person name="Fouts D.E."/>
        </authorList>
    </citation>
    <scope>NUCLEOTIDE SEQUENCE [LARGE SCALE GENOMIC DNA]</scope>
    <source>
        <strain evidence="2">5399</strain>
    </source>
</reference>
<keyword evidence="3" id="KW-1185">Reference proteome</keyword>
<protein>
    <submittedName>
        <fullName evidence="2">Uncharacterized protein</fullName>
    </submittedName>
</protein>
<keyword evidence="1" id="KW-1133">Transmembrane helix</keyword>
<evidence type="ECO:0000256" key="1">
    <source>
        <dbReference type="SAM" id="Phobius"/>
    </source>
</evidence>
<dbReference type="Proteomes" id="UP000015454">
    <property type="component" value="Unassembled WGS sequence"/>
</dbReference>